<feature type="transmembrane region" description="Helical" evidence="6">
    <location>
        <begin position="230"/>
        <end position="250"/>
    </location>
</feature>
<dbReference type="EMBL" id="CADCVH010000094">
    <property type="protein sequence ID" value="CAA9465754.1"/>
    <property type="molecule type" value="Genomic_DNA"/>
</dbReference>
<feature type="transmembrane region" description="Helical" evidence="6">
    <location>
        <begin position="85"/>
        <end position="102"/>
    </location>
</feature>
<feature type="domain" description="EamA" evidence="7">
    <location>
        <begin position="28"/>
        <end position="157"/>
    </location>
</feature>
<evidence type="ECO:0000259" key="7">
    <source>
        <dbReference type="Pfam" id="PF00892"/>
    </source>
</evidence>
<comment type="subcellular location">
    <subcellularLocation>
        <location evidence="1">Membrane</location>
        <topology evidence="1">Multi-pass membrane protein</topology>
    </subcellularLocation>
</comment>
<dbReference type="InterPro" id="IPR037185">
    <property type="entry name" value="EmrE-like"/>
</dbReference>
<feature type="transmembrane region" description="Helical" evidence="6">
    <location>
        <begin position="199"/>
        <end position="218"/>
    </location>
</feature>
<dbReference type="Pfam" id="PF00892">
    <property type="entry name" value="EamA"/>
    <property type="match status" value="2"/>
</dbReference>
<feature type="transmembrane region" description="Helical" evidence="6">
    <location>
        <begin position="169"/>
        <end position="187"/>
    </location>
</feature>
<dbReference type="PANTHER" id="PTHR32322:SF2">
    <property type="entry name" value="EAMA DOMAIN-CONTAINING PROTEIN"/>
    <property type="match status" value="1"/>
</dbReference>
<evidence type="ECO:0000256" key="4">
    <source>
        <dbReference type="ARBA" id="ARBA00022989"/>
    </source>
</evidence>
<dbReference type="InterPro" id="IPR000620">
    <property type="entry name" value="EamA_dom"/>
</dbReference>
<name>A0A6J4RBL1_9ACTN</name>
<comment type="similarity">
    <text evidence="2">Belongs to the EamA transporter family.</text>
</comment>
<keyword evidence="5 6" id="KW-0472">Membrane</keyword>
<dbReference type="AlphaFoldDB" id="A0A6J4RBL1"/>
<evidence type="ECO:0000256" key="1">
    <source>
        <dbReference type="ARBA" id="ARBA00004141"/>
    </source>
</evidence>
<evidence type="ECO:0000313" key="8">
    <source>
        <dbReference type="EMBL" id="CAA9465754.1"/>
    </source>
</evidence>
<keyword evidence="4 6" id="KW-1133">Transmembrane helix</keyword>
<dbReference type="SUPFAM" id="SSF103481">
    <property type="entry name" value="Multidrug resistance efflux transporter EmrE"/>
    <property type="match status" value="2"/>
</dbReference>
<evidence type="ECO:0000256" key="3">
    <source>
        <dbReference type="ARBA" id="ARBA00022692"/>
    </source>
</evidence>
<dbReference type="InterPro" id="IPR050638">
    <property type="entry name" value="AA-Vitamin_Transporters"/>
</dbReference>
<evidence type="ECO:0000256" key="5">
    <source>
        <dbReference type="ARBA" id="ARBA00023136"/>
    </source>
</evidence>
<reference evidence="8" key="1">
    <citation type="submission" date="2020-02" db="EMBL/GenBank/DDBJ databases">
        <authorList>
            <person name="Meier V. D."/>
        </authorList>
    </citation>
    <scope>NUCLEOTIDE SEQUENCE</scope>
    <source>
        <strain evidence="8">AVDCRST_MAG02</strain>
    </source>
</reference>
<organism evidence="8">
    <name type="scientific">uncultured Rubrobacteraceae bacterium</name>
    <dbReference type="NCBI Taxonomy" id="349277"/>
    <lineage>
        <taxon>Bacteria</taxon>
        <taxon>Bacillati</taxon>
        <taxon>Actinomycetota</taxon>
        <taxon>Rubrobacteria</taxon>
        <taxon>Rubrobacterales</taxon>
        <taxon>Rubrobacteraceae</taxon>
        <taxon>environmental samples</taxon>
    </lineage>
</organism>
<accession>A0A6J4RBL1</accession>
<feature type="transmembrane region" description="Helical" evidence="6">
    <location>
        <begin position="262"/>
        <end position="281"/>
    </location>
</feature>
<dbReference type="Gene3D" id="1.10.3730.20">
    <property type="match status" value="1"/>
</dbReference>
<feature type="transmembrane region" description="Helical" evidence="6">
    <location>
        <begin position="114"/>
        <end position="134"/>
    </location>
</feature>
<sequence>MAEKGGDLRVGGKAGPTGAGGRLPFLASALGAVLLWSTSFVATKVALGEVPPLTLGAARFLVAACVLGVAVGAVGGVRRPPPADLGRLAVGGLLGITVYFSMENFGVHLATASDAALLVASYPAITMLLEILLYRTRVSPVRFAGVGLAMLGVYLIVGGSPGPSGTGRLFGDVLLVATGFVWALYNFSTRGVVRRYPMLTVVFYQTLIGAAAFLPLALLESGSWRTPGPLSLLVVAYLGLFCSLAAFWLYAHGLKGLDAGSAVNTLNLVPVFGVLVAVVVLGEPVGVSQLLGGLVVVGGVTLGMKGSPNGPEGTEAVTTEARIG</sequence>
<feature type="transmembrane region" description="Helical" evidence="6">
    <location>
        <begin position="23"/>
        <end position="47"/>
    </location>
</feature>
<keyword evidence="3 6" id="KW-0812">Transmembrane</keyword>
<evidence type="ECO:0000256" key="2">
    <source>
        <dbReference type="ARBA" id="ARBA00007362"/>
    </source>
</evidence>
<feature type="transmembrane region" description="Helical" evidence="6">
    <location>
        <begin position="141"/>
        <end position="157"/>
    </location>
</feature>
<evidence type="ECO:0000256" key="6">
    <source>
        <dbReference type="SAM" id="Phobius"/>
    </source>
</evidence>
<gene>
    <name evidence="8" type="ORF">AVDCRST_MAG02-3628</name>
</gene>
<feature type="domain" description="EamA" evidence="7">
    <location>
        <begin position="170"/>
        <end position="302"/>
    </location>
</feature>
<dbReference type="GO" id="GO:0016020">
    <property type="term" value="C:membrane"/>
    <property type="evidence" value="ECO:0007669"/>
    <property type="project" value="UniProtKB-SubCell"/>
</dbReference>
<dbReference type="PANTHER" id="PTHR32322">
    <property type="entry name" value="INNER MEMBRANE TRANSPORTER"/>
    <property type="match status" value="1"/>
</dbReference>
<protein>
    <submittedName>
        <fullName evidence="8">Permease of the drug/metabolite transporter (DMT) superfamily</fullName>
    </submittedName>
</protein>
<feature type="transmembrane region" description="Helical" evidence="6">
    <location>
        <begin position="53"/>
        <end position="73"/>
    </location>
</feature>
<proteinExistence type="inferred from homology"/>